<evidence type="ECO:0000256" key="8">
    <source>
        <dbReference type="SAM" id="MobiDB-lite"/>
    </source>
</evidence>
<evidence type="ECO:0000256" key="4">
    <source>
        <dbReference type="ARBA" id="ARBA00022741"/>
    </source>
</evidence>
<evidence type="ECO:0000256" key="1">
    <source>
        <dbReference type="ARBA" id="ARBA00012513"/>
    </source>
</evidence>
<dbReference type="InterPro" id="IPR017441">
    <property type="entry name" value="Protein_kinase_ATP_BS"/>
</dbReference>
<feature type="binding site" evidence="7">
    <location>
        <position position="40"/>
    </location>
    <ligand>
        <name>ATP</name>
        <dbReference type="ChEBI" id="CHEBI:30616"/>
    </ligand>
</feature>
<keyword evidence="3 11" id="KW-0808">Transferase</keyword>
<dbReference type="SUPFAM" id="SSF56112">
    <property type="entry name" value="Protein kinase-like (PK-like)"/>
    <property type="match status" value="1"/>
</dbReference>
<keyword evidence="9" id="KW-0812">Transmembrane</keyword>
<dbReference type="InterPro" id="IPR000719">
    <property type="entry name" value="Prot_kinase_dom"/>
</dbReference>
<dbReference type="Pfam" id="PF00069">
    <property type="entry name" value="Pkinase"/>
    <property type="match status" value="1"/>
</dbReference>
<gene>
    <name evidence="11" type="ORF">ACFOWZ_40175</name>
</gene>
<keyword evidence="2" id="KW-0723">Serine/threonine-protein kinase</keyword>
<dbReference type="InterPro" id="IPR011009">
    <property type="entry name" value="Kinase-like_dom_sf"/>
</dbReference>
<dbReference type="CDD" id="cd14014">
    <property type="entry name" value="STKc_PknB_like"/>
    <property type="match status" value="1"/>
</dbReference>
<dbReference type="Gene3D" id="1.10.510.10">
    <property type="entry name" value="Transferase(Phosphotransferase) domain 1"/>
    <property type="match status" value="1"/>
</dbReference>
<keyword evidence="5 11" id="KW-0418">Kinase</keyword>
<dbReference type="PROSITE" id="PS00108">
    <property type="entry name" value="PROTEIN_KINASE_ST"/>
    <property type="match status" value="1"/>
</dbReference>
<keyword evidence="4 7" id="KW-0547">Nucleotide-binding</keyword>
<dbReference type="PANTHER" id="PTHR43289:SF6">
    <property type="entry name" value="SERINE_THREONINE-PROTEIN KINASE NEKL-3"/>
    <property type="match status" value="1"/>
</dbReference>
<dbReference type="EC" id="2.7.11.1" evidence="1"/>
<dbReference type="PROSITE" id="PS50011">
    <property type="entry name" value="PROTEIN_KINASE_DOM"/>
    <property type="match status" value="1"/>
</dbReference>
<dbReference type="EMBL" id="JBHRZI010000040">
    <property type="protein sequence ID" value="MFC3897725.1"/>
    <property type="molecule type" value="Genomic_DNA"/>
</dbReference>
<organism evidence="11 12">
    <name type="scientific">Lentzea rhizosphaerae</name>
    <dbReference type="NCBI Taxonomy" id="2041025"/>
    <lineage>
        <taxon>Bacteria</taxon>
        <taxon>Bacillati</taxon>
        <taxon>Actinomycetota</taxon>
        <taxon>Actinomycetes</taxon>
        <taxon>Pseudonocardiales</taxon>
        <taxon>Pseudonocardiaceae</taxon>
        <taxon>Lentzea</taxon>
    </lineage>
</organism>
<feature type="domain" description="Protein kinase" evidence="10">
    <location>
        <begin position="11"/>
        <end position="280"/>
    </location>
</feature>
<dbReference type="PANTHER" id="PTHR43289">
    <property type="entry name" value="MITOGEN-ACTIVATED PROTEIN KINASE KINASE KINASE 20-RELATED"/>
    <property type="match status" value="1"/>
</dbReference>
<dbReference type="RefSeq" id="WP_382379207.1">
    <property type="nucleotide sequence ID" value="NZ_JBHRZI010000040.1"/>
</dbReference>
<keyword evidence="12" id="KW-1185">Reference proteome</keyword>
<evidence type="ECO:0000313" key="11">
    <source>
        <dbReference type="EMBL" id="MFC3897725.1"/>
    </source>
</evidence>
<feature type="transmembrane region" description="Helical" evidence="9">
    <location>
        <begin position="350"/>
        <end position="371"/>
    </location>
</feature>
<sequence>MTQGPPEIPHFDFRADIGGGGFAMVYRYYHRVLKRDVAVKVPKGTDLSADLRDRFLAEGQSMAELGHHPNVVTVYDTGTAADGRPYLVMEYYEGGDLANIAARSPLPVKQVLDIGVRVAGAIETAHERRIVHRDIKPANVLMSKVQPPQPHLTDFGIAGHLAHGEDGGQVALSVPWSAPELLDRTKRAKAGIPTEVFSFGATLWHLLVGHSPFMPPGADNTQDAIERRILSGWLPTGRLASADLERLLLRAMATDPAARPRSIGELAVGLQTIQRAHRFGVTDLVLMPAPELEPVAGPVITAPSFAAPSPAPSLPTTKRKQEELKATLVREKPPPPPVPVEPEPPVRLRWPFYVAGGAATAVIVGIGLFLLSGQEKPGSGPAVTTVADDGGNQSAGSDGAPPGKPAITATRVDANAVQFAWNYSSQQATDTFSWRTSDGARTGVATEPSVRLDGAKPVCLQVKVVRKDGSNATADWSQETCG</sequence>
<comment type="caution">
    <text evidence="11">The sequence shown here is derived from an EMBL/GenBank/DDBJ whole genome shotgun (WGS) entry which is preliminary data.</text>
</comment>
<feature type="region of interest" description="Disordered" evidence="8">
    <location>
        <begin position="377"/>
        <end position="404"/>
    </location>
</feature>
<proteinExistence type="predicted"/>
<dbReference type="InterPro" id="IPR008271">
    <property type="entry name" value="Ser/Thr_kinase_AS"/>
</dbReference>
<keyword evidence="6 7" id="KW-0067">ATP-binding</keyword>
<evidence type="ECO:0000313" key="12">
    <source>
        <dbReference type="Proteomes" id="UP001595690"/>
    </source>
</evidence>
<evidence type="ECO:0000256" key="6">
    <source>
        <dbReference type="ARBA" id="ARBA00022840"/>
    </source>
</evidence>
<evidence type="ECO:0000256" key="3">
    <source>
        <dbReference type="ARBA" id="ARBA00022679"/>
    </source>
</evidence>
<evidence type="ECO:0000256" key="9">
    <source>
        <dbReference type="SAM" id="Phobius"/>
    </source>
</evidence>
<evidence type="ECO:0000259" key="10">
    <source>
        <dbReference type="PROSITE" id="PS50011"/>
    </source>
</evidence>
<evidence type="ECO:0000256" key="7">
    <source>
        <dbReference type="PROSITE-ProRule" id="PRU10141"/>
    </source>
</evidence>
<protein>
    <recommendedName>
        <fullName evidence="1">non-specific serine/threonine protein kinase</fullName>
        <ecNumber evidence="1">2.7.11.1</ecNumber>
    </recommendedName>
</protein>
<evidence type="ECO:0000256" key="5">
    <source>
        <dbReference type="ARBA" id="ARBA00022777"/>
    </source>
</evidence>
<dbReference type="PROSITE" id="PS00107">
    <property type="entry name" value="PROTEIN_KINASE_ATP"/>
    <property type="match status" value="1"/>
</dbReference>
<evidence type="ECO:0000256" key="2">
    <source>
        <dbReference type="ARBA" id="ARBA00022527"/>
    </source>
</evidence>
<dbReference type="Proteomes" id="UP001595690">
    <property type="component" value="Unassembled WGS sequence"/>
</dbReference>
<dbReference type="SMART" id="SM00220">
    <property type="entry name" value="S_TKc"/>
    <property type="match status" value="1"/>
</dbReference>
<dbReference type="GO" id="GO:0004674">
    <property type="term" value="F:protein serine/threonine kinase activity"/>
    <property type="evidence" value="ECO:0007669"/>
    <property type="project" value="UniProtKB-EC"/>
</dbReference>
<accession>A0ABV8C6T2</accession>
<name>A0ABV8C6T2_9PSEU</name>
<reference evidence="12" key="1">
    <citation type="journal article" date="2019" name="Int. J. Syst. Evol. Microbiol.">
        <title>The Global Catalogue of Microorganisms (GCM) 10K type strain sequencing project: providing services to taxonomists for standard genome sequencing and annotation.</title>
        <authorList>
            <consortium name="The Broad Institute Genomics Platform"/>
            <consortium name="The Broad Institute Genome Sequencing Center for Infectious Disease"/>
            <person name="Wu L."/>
            <person name="Ma J."/>
        </authorList>
    </citation>
    <scope>NUCLEOTIDE SEQUENCE [LARGE SCALE GENOMIC DNA]</scope>
    <source>
        <strain evidence="12">CGMCC 4.7405</strain>
    </source>
</reference>
<keyword evidence="9" id="KW-0472">Membrane</keyword>
<keyword evidence="9" id="KW-1133">Transmembrane helix</keyword>